<evidence type="ECO:0000313" key="5">
    <source>
        <dbReference type="EMBL" id="RZB59161.1"/>
    </source>
</evidence>
<dbReference type="GO" id="GO:0005576">
    <property type="term" value="C:extracellular region"/>
    <property type="evidence" value="ECO:0007669"/>
    <property type="project" value="UniProtKB-SubCell"/>
</dbReference>
<comment type="similarity">
    <text evidence="2">Belongs to the peptidase S8 family.</text>
</comment>
<reference evidence="5 6" key="1">
    <citation type="submission" date="2018-09" db="EMBL/GenBank/DDBJ databases">
        <title>A high-quality reference genome of wild soybean provides a powerful tool to mine soybean genomes.</title>
        <authorList>
            <person name="Xie M."/>
            <person name="Chung C.Y.L."/>
            <person name="Li M.-W."/>
            <person name="Wong F.-L."/>
            <person name="Chan T.-F."/>
            <person name="Lam H.-M."/>
        </authorList>
    </citation>
    <scope>NUCLEOTIDE SEQUENCE [LARGE SCALE GENOMIC DNA]</scope>
    <source>
        <strain evidence="6">cv. W05</strain>
        <tissue evidence="5">Hypocotyl of etiolated seedlings</tissue>
    </source>
</reference>
<feature type="domain" description="Subtilisin-like protease fibronectin type-III" evidence="4">
    <location>
        <begin position="15"/>
        <end position="115"/>
    </location>
</feature>
<comment type="caution">
    <text evidence="5">The sequence shown here is derived from an EMBL/GenBank/DDBJ whole genome shotgun (WGS) entry which is preliminary data.</text>
</comment>
<keyword evidence="5" id="KW-0645">Protease</keyword>
<keyword evidence="3" id="KW-0732">Signal</keyword>
<dbReference type="InterPro" id="IPR045051">
    <property type="entry name" value="SBT"/>
</dbReference>
<feature type="non-terminal residue" evidence="5">
    <location>
        <position position="1"/>
    </location>
</feature>
<evidence type="ECO:0000256" key="1">
    <source>
        <dbReference type="ARBA" id="ARBA00004613"/>
    </source>
</evidence>
<evidence type="ECO:0000313" key="6">
    <source>
        <dbReference type="Proteomes" id="UP000289340"/>
    </source>
</evidence>
<dbReference type="InterPro" id="IPR041469">
    <property type="entry name" value="Subtilisin-like_FN3"/>
</dbReference>
<keyword evidence="6" id="KW-1185">Reference proteome</keyword>
<accession>A0A445GD78</accession>
<proteinExistence type="inferred from homology"/>
<dbReference type="EMBL" id="QZWG01000016">
    <property type="protein sequence ID" value="RZB59161.1"/>
    <property type="molecule type" value="Genomic_DNA"/>
</dbReference>
<dbReference type="AlphaFoldDB" id="A0A445GD78"/>
<dbReference type="GO" id="GO:0006508">
    <property type="term" value="P:proteolysis"/>
    <property type="evidence" value="ECO:0007669"/>
    <property type="project" value="UniProtKB-KW"/>
</dbReference>
<evidence type="ECO:0000256" key="2">
    <source>
        <dbReference type="ARBA" id="ARBA00011073"/>
    </source>
</evidence>
<organism evidence="5 6">
    <name type="scientific">Glycine soja</name>
    <name type="common">Wild soybean</name>
    <dbReference type="NCBI Taxonomy" id="3848"/>
    <lineage>
        <taxon>Eukaryota</taxon>
        <taxon>Viridiplantae</taxon>
        <taxon>Streptophyta</taxon>
        <taxon>Embryophyta</taxon>
        <taxon>Tracheophyta</taxon>
        <taxon>Spermatophyta</taxon>
        <taxon>Magnoliopsida</taxon>
        <taxon>eudicotyledons</taxon>
        <taxon>Gunneridae</taxon>
        <taxon>Pentapetalae</taxon>
        <taxon>rosids</taxon>
        <taxon>fabids</taxon>
        <taxon>Fabales</taxon>
        <taxon>Fabaceae</taxon>
        <taxon>Papilionoideae</taxon>
        <taxon>50 kb inversion clade</taxon>
        <taxon>NPAAA clade</taxon>
        <taxon>indigoferoid/millettioid clade</taxon>
        <taxon>Phaseoleae</taxon>
        <taxon>Glycine</taxon>
        <taxon>Glycine subgen. Soja</taxon>
    </lineage>
</organism>
<dbReference type="PANTHER" id="PTHR10795">
    <property type="entry name" value="PROPROTEIN CONVERTASE SUBTILISIN/KEXIN"/>
    <property type="match status" value="1"/>
</dbReference>
<dbReference type="Gene3D" id="2.60.40.2310">
    <property type="match status" value="1"/>
</dbReference>
<dbReference type="Proteomes" id="UP000289340">
    <property type="component" value="Chromosome 16"/>
</dbReference>
<gene>
    <name evidence="5" type="ORF">D0Y65_042438</name>
</gene>
<evidence type="ECO:0000256" key="3">
    <source>
        <dbReference type="ARBA" id="ARBA00022729"/>
    </source>
</evidence>
<dbReference type="Pfam" id="PF17766">
    <property type="entry name" value="fn3_6"/>
    <property type="match status" value="1"/>
</dbReference>
<keyword evidence="5" id="KW-0378">Hydrolase</keyword>
<name>A0A445GD78_GLYSO</name>
<sequence length="122" mass="13718">ITRSSNNDCSKPSLDHNYPSFIAFFNSNGSRAAQEFQRTVTNVGDGQTIYVASIAPVKGYHVSVNPKKLVFEAKNEKQSYKLRIEGPRKKKEKNMAHGYLAWAVVKHVVRSPIVVTTLTFDF</sequence>
<evidence type="ECO:0000259" key="4">
    <source>
        <dbReference type="Pfam" id="PF17766"/>
    </source>
</evidence>
<protein>
    <submittedName>
        <fullName evidence="5">Subtilisin-like protease SBT1.9</fullName>
    </submittedName>
</protein>
<dbReference type="GO" id="GO:0008233">
    <property type="term" value="F:peptidase activity"/>
    <property type="evidence" value="ECO:0007669"/>
    <property type="project" value="UniProtKB-KW"/>
</dbReference>
<comment type="subcellular location">
    <subcellularLocation>
        <location evidence="1">Secreted</location>
    </subcellularLocation>
</comment>